<keyword evidence="2" id="KW-1185">Reference proteome</keyword>
<proteinExistence type="predicted"/>
<protein>
    <submittedName>
        <fullName evidence="1">Uncharacterized protein</fullName>
    </submittedName>
</protein>
<dbReference type="EMBL" id="CCKQ01014325">
    <property type="protein sequence ID" value="CDW86081.1"/>
    <property type="molecule type" value="Genomic_DNA"/>
</dbReference>
<dbReference type="AlphaFoldDB" id="A0A078AVI7"/>
<reference evidence="1 2" key="1">
    <citation type="submission" date="2014-06" db="EMBL/GenBank/DDBJ databases">
        <authorList>
            <person name="Swart Estienne"/>
        </authorList>
    </citation>
    <scope>NUCLEOTIDE SEQUENCE [LARGE SCALE GENOMIC DNA]</scope>
    <source>
        <strain evidence="1 2">130c</strain>
    </source>
</reference>
<organism evidence="1 2">
    <name type="scientific">Stylonychia lemnae</name>
    <name type="common">Ciliate</name>
    <dbReference type="NCBI Taxonomy" id="5949"/>
    <lineage>
        <taxon>Eukaryota</taxon>
        <taxon>Sar</taxon>
        <taxon>Alveolata</taxon>
        <taxon>Ciliophora</taxon>
        <taxon>Intramacronucleata</taxon>
        <taxon>Spirotrichea</taxon>
        <taxon>Stichotrichia</taxon>
        <taxon>Sporadotrichida</taxon>
        <taxon>Oxytrichidae</taxon>
        <taxon>Stylonychinae</taxon>
        <taxon>Stylonychia</taxon>
    </lineage>
</organism>
<gene>
    <name evidence="1" type="primary">Contig15331.g16344</name>
    <name evidence="1" type="ORF">STYLEM_15172</name>
</gene>
<dbReference type="Proteomes" id="UP000039865">
    <property type="component" value="Unassembled WGS sequence"/>
</dbReference>
<evidence type="ECO:0000313" key="2">
    <source>
        <dbReference type="Proteomes" id="UP000039865"/>
    </source>
</evidence>
<dbReference type="InParanoid" id="A0A078AVI7"/>
<sequence>MPTLDLDSIEFDWIEEEINSFIYRENLIKFDKNINSLKSNTYQENYGTGGKGLISIYGSLRLQIAEEIFNQNGESCDEILSTDFFRQNFKSYSSNYFSIVKVMNEFIDLQKIYEKQELLMRSLYLIQGSSFIEIDNVIASENWIFKILEFKDY</sequence>
<name>A0A078AVI7_STYLE</name>
<accession>A0A078AVI7</accession>
<evidence type="ECO:0000313" key="1">
    <source>
        <dbReference type="EMBL" id="CDW86081.1"/>
    </source>
</evidence>